<feature type="region of interest" description="Disordered" evidence="6">
    <location>
        <begin position="733"/>
        <end position="753"/>
    </location>
</feature>
<sequence length="799" mass="82043">MSSLFAGLKEKFADKLAEFKGSTAPQDPHDTHAAELVEAATSDELIAPDWNLNLNVVDFVNNDVHQNSARIFKAVKRSLAKPNTKVQLLSLTLLEACVKNCPVELHTQLASSELWADVVRFAEDSSITRVDAEVRDKVLRMVEDFSSVLQPPQFQAAYESLLDRGVDFPVRSPDESVPILTPPASVAAAGMLAAAPAVAPTAEGAPAAAAARDVAGSEPDADPLEGLADEDRAAIQAALAELEAEARAAQEAARVAAEADAEERRQHQHQHQQHQQQAAVETEAALSLLAAATAGETAAGAAAIATPMGVAAVAGTAGAVAIDMPLPHAQALAMQQQQPPHYPAESLVAGVPPSQPRQGAPADEAQEPHAGTAEERVAALLETANNTTLLLSEMLASVPDSEPLAVREPYVAEVADSCVRLRSRIERHLETLADEALLASALSQHEELTRVLLRYDELLAVAESVAPTVPRNAAAVAMAHSAASWGSAVAVASPGHQPLQQPAELPQDPGAGFGPTGQKVAAVAAALKERFTGAFDKLMAAAASARAPGAQPPSAMAPGTAAGVPIGDGVPPTAVAAGAFTLLDDEDEEPNEGTSLITKRAPQPHMPAAAVTMAATSPQFQPHVQLQQLLLEATAAPAAPAPPPAAAGAAGPDLINFDDVAPQPAPQRPPAAAAQQQPSNPTVAPEAMQQQVGASAAGGGLEDLLSGLTIHTPAVAHDTTAAAATGVTDAGLQVTPQQQLRPQLDSRDGSGDDQLVNALDLLVFQSSANASPEVGTPAAVEPETSTGGELPPSVSHTHL</sequence>
<comment type="similarity">
    <text evidence="2">Belongs to the TOM1 family.</text>
</comment>
<comment type="subcellular location">
    <subcellularLocation>
        <location evidence="1">Membrane</location>
        <topology evidence="1">Peripheral membrane protein</topology>
    </subcellularLocation>
</comment>
<proteinExistence type="inferred from homology"/>
<feature type="region of interest" description="Disordered" evidence="6">
    <location>
        <begin position="252"/>
        <end position="275"/>
    </location>
</feature>
<keyword evidence="11" id="KW-1185">Reference proteome</keyword>
<dbReference type="OrthoDB" id="2018246at2759"/>
<dbReference type="PANTHER" id="PTHR45898:SF4">
    <property type="entry name" value="TARGET OF MYB PROTEIN 1"/>
    <property type="match status" value="1"/>
</dbReference>
<evidence type="ECO:0000313" key="9">
    <source>
        <dbReference type="EMBL" id="GIL81396.1"/>
    </source>
</evidence>
<dbReference type="InterPro" id="IPR044836">
    <property type="entry name" value="TOL_plant"/>
</dbReference>
<accession>A0A8J4CK99</accession>
<dbReference type="InterPro" id="IPR002014">
    <property type="entry name" value="VHS_dom"/>
</dbReference>
<dbReference type="InterPro" id="IPR008942">
    <property type="entry name" value="ENTH_VHS"/>
</dbReference>
<evidence type="ECO:0000313" key="11">
    <source>
        <dbReference type="Proteomes" id="UP000747110"/>
    </source>
</evidence>
<dbReference type="GO" id="GO:0005737">
    <property type="term" value="C:cytoplasm"/>
    <property type="evidence" value="ECO:0007669"/>
    <property type="project" value="UniProtKB-ARBA"/>
</dbReference>
<dbReference type="Gene3D" id="1.20.58.160">
    <property type="match status" value="1"/>
</dbReference>
<feature type="domain" description="GAT" evidence="8">
    <location>
        <begin position="372"/>
        <end position="460"/>
    </location>
</feature>
<dbReference type="InterPro" id="IPR038425">
    <property type="entry name" value="GAT_sf"/>
</dbReference>
<dbReference type="InterPro" id="IPR004152">
    <property type="entry name" value="GAT_dom"/>
</dbReference>
<organism evidence="9 11">
    <name type="scientific">Volvox reticuliferus</name>
    <dbReference type="NCBI Taxonomy" id="1737510"/>
    <lineage>
        <taxon>Eukaryota</taxon>
        <taxon>Viridiplantae</taxon>
        <taxon>Chlorophyta</taxon>
        <taxon>core chlorophytes</taxon>
        <taxon>Chlorophyceae</taxon>
        <taxon>CS clade</taxon>
        <taxon>Chlamydomonadales</taxon>
        <taxon>Volvocaceae</taxon>
        <taxon>Volvox</taxon>
    </lineage>
</organism>
<dbReference type="Pfam" id="PF03127">
    <property type="entry name" value="GAT"/>
    <property type="match status" value="1"/>
</dbReference>
<feature type="domain" description="VHS" evidence="7">
    <location>
        <begin position="40"/>
        <end position="169"/>
    </location>
</feature>
<dbReference type="PROSITE" id="PS50909">
    <property type="entry name" value="GAT"/>
    <property type="match status" value="1"/>
</dbReference>
<evidence type="ECO:0000256" key="5">
    <source>
        <dbReference type="ARBA" id="ARBA00023136"/>
    </source>
</evidence>
<evidence type="ECO:0000259" key="7">
    <source>
        <dbReference type="PROSITE" id="PS50179"/>
    </source>
</evidence>
<protein>
    <recommendedName>
        <fullName evidence="12">VHS domain-containing protein</fullName>
    </recommendedName>
</protein>
<dbReference type="PROSITE" id="PS50179">
    <property type="entry name" value="VHS"/>
    <property type="match status" value="1"/>
</dbReference>
<evidence type="ECO:0000256" key="6">
    <source>
        <dbReference type="SAM" id="MobiDB-lite"/>
    </source>
</evidence>
<dbReference type="EMBL" id="BNCQ01000002">
    <property type="protein sequence ID" value="GIL94945.1"/>
    <property type="molecule type" value="Genomic_DNA"/>
</dbReference>
<dbReference type="GO" id="GO:0043130">
    <property type="term" value="F:ubiquitin binding"/>
    <property type="evidence" value="ECO:0007669"/>
    <property type="project" value="InterPro"/>
</dbReference>
<keyword evidence="4" id="KW-0653">Protein transport</keyword>
<keyword evidence="5" id="KW-0472">Membrane</keyword>
<dbReference type="SUPFAM" id="SSF48464">
    <property type="entry name" value="ENTH/VHS domain"/>
    <property type="match status" value="1"/>
</dbReference>
<evidence type="ECO:0000256" key="2">
    <source>
        <dbReference type="ARBA" id="ARBA00007708"/>
    </source>
</evidence>
<dbReference type="GO" id="GO:0043328">
    <property type="term" value="P:protein transport to vacuole involved in ubiquitin-dependent protein catabolic process via the multivesicular body sorting pathway"/>
    <property type="evidence" value="ECO:0007669"/>
    <property type="project" value="InterPro"/>
</dbReference>
<evidence type="ECO:0000256" key="1">
    <source>
        <dbReference type="ARBA" id="ARBA00004170"/>
    </source>
</evidence>
<gene>
    <name evidence="9" type="ORF">Vretifemale_10389</name>
    <name evidence="10" type="ORF">Vretimale_1047</name>
</gene>
<evidence type="ECO:0000256" key="3">
    <source>
        <dbReference type="ARBA" id="ARBA00022448"/>
    </source>
</evidence>
<dbReference type="GO" id="GO:0035091">
    <property type="term" value="F:phosphatidylinositol binding"/>
    <property type="evidence" value="ECO:0007669"/>
    <property type="project" value="InterPro"/>
</dbReference>
<dbReference type="CDD" id="cd03561">
    <property type="entry name" value="VHS"/>
    <property type="match status" value="1"/>
</dbReference>
<feature type="region of interest" description="Disordered" evidence="6">
    <location>
        <begin position="332"/>
        <end position="373"/>
    </location>
</feature>
<evidence type="ECO:0000313" key="10">
    <source>
        <dbReference type="EMBL" id="GIL94945.1"/>
    </source>
</evidence>
<reference evidence="9" key="1">
    <citation type="journal article" date="2021" name="Proc. Natl. Acad. Sci. U.S.A.">
        <title>Three genomes in the algal genus Volvox reveal the fate of a haploid sex-determining region after a transition to homothallism.</title>
        <authorList>
            <person name="Yamamoto K."/>
            <person name="Hamaji T."/>
            <person name="Kawai-Toyooka H."/>
            <person name="Matsuzaki R."/>
            <person name="Takahashi F."/>
            <person name="Nishimura Y."/>
            <person name="Kawachi M."/>
            <person name="Noguchi H."/>
            <person name="Minakuchi Y."/>
            <person name="Umen J.G."/>
            <person name="Toyoda A."/>
            <person name="Nozaki H."/>
        </authorList>
    </citation>
    <scope>NUCLEOTIDE SEQUENCE</scope>
    <source>
        <strain evidence="10">NIES-3785</strain>
        <strain evidence="9">NIES-3786</strain>
    </source>
</reference>
<comment type="caution">
    <text evidence="9">The sequence shown here is derived from an EMBL/GenBank/DDBJ whole genome shotgun (WGS) entry which is preliminary data.</text>
</comment>
<name>A0A8J4CK99_9CHLO</name>
<dbReference type="Pfam" id="PF00790">
    <property type="entry name" value="VHS"/>
    <property type="match status" value="1"/>
</dbReference>
<dbReference type="Gene3D" id="1.25.40.90">
    <property type="match status" value="1"/>
</dbReference>
<feature type="region of interest" description="Disordered" evidence="6">
    <location>
        <begin position="638"/>
        <end position="695"/>
    </location>
</feature>
<keyword evidence="3" id="KW-0813">Transport</keyword>
<evidence type="ECO:0000259" key="8">
    <source>
        <dbReference type="PROSITE" id="PS50909"/>
    </source>
</evidence>
<evidence type="ECO:0000256" key="4">
    <source>
        <dbReference type="ARBA" id="ARBA00022927"/>
    </source>
</evidence>
<dbReference type="SMART" id="SM00288">
    <property type="entry name" value="VHS"/>
    <property type="match status" value="1"/>
</dbReference>
<dbReference type="Proteomes" id="UP000722791">
    <property type="component" value="Unassembled WGS sequence"/>
</dbReference>
<dbReference type="EMBL" id="BNCP01000021">
    <property type="protein sequence ID" value="GIL81396.1"/>
    <property type="molecule type" value="Genomic_DNA"/>
</dbReference>
<dbReference type="PANTHER" id="PTHR45898">
    <property type="entry name" value="TOM1-LIKE PROTEIN"/>
    <property type="match status" value="1"/>
</dbReference>
<feature type="region of interest" description="Disordered" evidence="6">
    <location>
        <begin position="769"/>
        <end position="799"/>
    </location>
</feature>
<dbReference type="GO" id="GO:0016020">
    <property type="term" value="C:membrane"/>
    <property type="evidence" value="ECO:0007669"/>
    <property type="project" value="UniProtKB-SubCell"/>
</dbReference>
<dbReference type="SUPFAM" id="SSF89009">
    <property type="entry name" value="GAT-like domain"/>
    <property type="match status" value="1"/>
</dbReference>
<dbReference type="Proteomes" id="UP000747110">
    <property type="component" value="Unassembled WGS sequence"/>
</dbReference>
<evidence type="ECO:0008006" key="12">
    <source>
        <dbReference type="Google" id="ProtNLM"/>
    </source>
</evidence>
<dbReference type="AlphaFoldDB" id="A0A8J4CK99"/>